<gene>
    <name evidence="2" type="ORF">ACFFF7_06950</name>
</gene>
<feature type="chain" id="PRO_5047499195" evidence="1">
    <location>
        <begin position="22"/>
        <end position="172"/>
    </location>
</feature>
<dbReference type="PANTHER" id="PTHR36302">
    <property type="entry name" value="BLR7088 PROTEIN"/>
    <property type="match status" value="1"/>
</dbReference>
<comment type="caution">
    <text evidence="2">The sequence shown here is derived from an EMBL/GenBank/DDBJ whole genome shotgun (WGS) entry which is preliminary data.</text>
</comment>
<evidence type="ECO:0000256" key="1">
    <source>
        <dbReference type="SAM" id="SignalP"/>
    </source>
</evidence>
<name>A0ABV6PJA3_9SPHN</name>
<dbReference type="EMBL" id="JBHLTL010000004">
    <property type="protein sequence ID" value="MFC0589148.1"/>
    <property type="molecule type" value="Genomic_DNA"/>
</dbReference>
<protein>
    <submittedName>
        <fullName evidence="2">Copper chaperone PCu(A)C</fullName>
    </submittedName>
</protein>
<keyword evidence="1" id="KW-0732">Signal</keyword>
<proteinExistence type="predicted"/>
<dbReference type="InterPro" id="IPR007410">
    <property type="entry name" value="LpqE-like"/>
</dbReference>
<evidence type="ECO:0000313" key="2">
    <source>
        <dbReference type="EMBL" id="MFC0589148.1"/>
    </source>
</evidence>
<keyword evidence="3" id="KW-1185">Reference proteome</keyword>
<dbReference type="Pfam" id="PF04314">
    <property type="entry name" value="PCuAC"/>
    <property type="match status" value="1"/>
</dbReference>
<dbReference type="SUPFAM" id="SSF110087">
    <property type="entry name" value="DR1885-like metal-binding protein"/>
    <property type="match status" value="1"/>
</dbReference>
<dbReference type="PANTHER" id="PTHR36302:SF1">
    <property type="entry name" value="COPPER CHAPERONE PCU(A)C"/>
    <property type="match status" value="1"/>
</dbReference>
<evidence type="ECO:0000313" key="3">
    <source>
        <dbReference type="Proteomes" id="UP001589943"/>
    </source>
</evidence>
<sequence length="172" mass="17299">MIPLRTLAASLALGLALAATAGCKQNGAANGSGSDTAASEAATPSPLSEARLILPAVRGNPAAAYFTLTNDTTGTRAISGIQIDGIGKTEVHQTIGTEMTPVERIDVAPGTNIVFEPGKLHIMAFDVASTLKPGDTTKITVQFATGDNISGPMKVEAAGAAAMGGMDHGDSH</sequence>
<feature type="signal peptide" evidence="1">
    <location>
        <begin position="1"/>
        <end position="21"/>
    </location>
</feature>
<accession>A0ABV6PJA3</accession>
<dbReference type="PROSITE" id="PS51257">
    <property type="entry name" value="PROKAR_LIPOPROTEIN"/>
    <property type="match status" value="1"/>
</dbReference>
<organism evidence="2 3">
    <name type="scientific">Novosphingobium aquiterrae</name>
    <dbReference type="NCBI Taxonomy" id="624388"/>
    <lineage>
        <taxon>Bacteria</taxon>
        <taxon>Pseudomonadati</taxon>
        <taxon>Pseudomonadota</taxon>
        <taxon>Alphaproteobacteria</taxon>
        <taxon>Sphingomonadales</taxon>
        <taxon>Sphingomonadaceae</taxon>
        <taxon>Novosphingobium</taxon>
    </lineage>
</organism>
<dbReference type="RefSeq" id="WP_379480650.1">
    <property type="nucleotide sequence ID" value="NZ_JBHLTL010000004.1"/>
</dbReference>
<dbReference type="InterPro" id="IPR058248">
    <property type="entry name" value="Lxx211020-like"/>
</dbReference>
<reference evidence="2 3" key="1">
    <citation type="submission" date="2024-09" db="EMBL/GenBank/DDBJ databases">
        <authorList>
            <person name="Sun Q."/>
            <person name="Mori K."/>
        </authorList>
    </citation>
    <scope>NUCLEOTIDE SEQUENCE [LARGE SCALE GENOMIC DNA]</scope>
    <source>
        <strain evidence="2 3">NCAIM B.02537</strain>
    </source>
</reference>
<dbReference type="InterPro" id="IPR036182">
    <property type="entry name" value="PCuAC_sf"/>
</dbReference>
<dbReference type="Gene3D" id="2.60.40.1890">
    <property type="entry name" value="PCu(A)C copper chaperone"/>
    <property type="match status" value="1"/>
</dbReference>
<dbReference type="Proteomes" id="UP001589943">
    <property type="component" value="Unassembled WGS sequence"/>
</dbReference>